<dbReference type="GO" id="GO:0042781">
    <property type="term" value="F:3'-tRNA processing endoribonuclease activity"/>
    <property type="evidence" value="ECO:0007669"/>
    <property type="project" value="TreeGrafter"/>
</dbReference>
<dbReference type="InterPro" id="IPR001279">
    <property type="entry name" value="Metallo-B-lactamas"/>
</dbReference>
<dbReference type="InterPro" id="IPR036866">
    <property type="entry name" value="RibonucZ/Hydroxyglut_hydro"/>
</dbReference>
<dbReference type="PANTHER" id="PTHR46018:SF2">
    <property type="entry name" value="ZINC PHOSPHODIESTERASE ELAC PROTEIN 1"/>
    <property type="match status" value="1"/>
</dbReference>
<protein>
    <submittedName>
        <fullName evidence="2">Ribonuclease Z</fullName>
    </submittedName>
</protein>
<reference evidence="2 3" key="1">
    <citation type="submission" date="2019-02" db="EMBL/GenBank/DDBJ databases">
        <title>Deep-cultivation of Planctomycetes and their phenomic and genomic characterization uncovers novel biology.</title>
        <authorList>
            <person name="Wiegand S."/>
            <person name="Jogler M."/>
            <person name="Boedeker C."/>
            <person name="Pinto D."/>
            <person name="Vollmers J."/>
            <person name="Rivas-Marin E."/>
            <person name="Kohn T."/>
            <person name="Peeters S.H."/>
            <person name="Heuer A."/>
            <person name="Rast P."/>
            <person name="Oberbeckmann S."/>
            <person name="Bunk B."/>
            <person name="Jeske O."/>
            <person name="Meyerdierks A."/>
            <person name="Storesund J.E."/>
            <person name="Kallscheuer N."/>
            <person name="Luecker S."/>
            <person name="Lage O.M."/>
            <person name="Pohl T."/>
            <person name="Merkel B.J."/>
            <person name="Hornburger P."/>
            <person name="Mueller R.-W."/>
            <person name="Bruemmer F."/>
            <person name="Labrenz M."/>
            <person name="Spormann A.M."/>
            <person name="Op Den Camp H."/>
            <person name="Overmann J."/>
            <person name="Amann R."/>
            <person name="Jetten M.S.M."/>
            <person name="Mascher T."/>
            <person name="Medema M.H."/>
            <person name="Devos D.P."/>
            <person name="Kaster A.-K."/>
            <person name="Ovreas L."/>
            <person name="Rohde M."/>
            <person name="Galperin M.Y."/>
            <person name="Jogler C."/>
        </authorList>
    </citation>
    <scope>NUCLEOTIDE SEQUENCE [LARGE SCALE GENOMIC DNA]</scope>
    <source>
        <strain evidence="2 3">KOR34</strain>
    </source>
</reference>
<sequence length="251" mass="27610">MKLVLLGSGGYFPNRRRHTACLMIPEIGVVLDAGTAAYQIQDHLQTESLDLFLTHAHLDHVFGLTCLLNLYNGDGAQHIRVHGQAEKLEVIRRCLFNELLFPVAPPFRSVPLASHFDLPEGGRLTWFPLEHPGGSVGYRLDWPGANRPGHSLAYVTDTTARPDAPYLKHIQGVDLLVHEAYFNDDQHEMAELTGHSCVTAVAQNAAAAGAKRLVMVHMNPMCEADEPLDLTKAESIFPGLVVAEDGMTLEF</sequence>
<dbReference type="Proteomes" id="UP000316714">
    <property type="component" value="Unassembled WGS sequence"/>
</dbReference>
<comment type="caution">
    <text evidence="2">The sequence shown here is derived from an EMBL/GenBank/DDBJ whole genome shotgun (WGS) entry which is preliminary data.</text>
</comment>
<dbReference type="Gene3D" id="3.60.15.10">
    <property type="entry name" value="Ribonuclease Z/Hydroxyacylglutathione hydrolase-like"/>
    <property type="match status" value="1"/>
</dbReference>
<accession>A0A5C5UXS2</accession>
<dbReference type="Pfam" id="PF12706">
    <property type="entry name" value="Lactamase_B_2"/>
    <property type="match status" value="1"/>
</dbReference>
<feature type="domain" description="Metallo-beta-lactamase" evidence="1">
    <location>
        <begin position="47"/>
        <end position="218"/>
    </location>
</feature>
<evidence type="ECO:0000259" key="1">
    <source>
        <dbReference type="Pfam" id="PF12706"/>
    </source>
</evidence>
<dbReference type="PANTHER" id="PTHR46018">
    <property type="entry name" value="ZINC PHOSPHODIESTERASE ELAC PROTEIN 1"/>
    <property type="match status" value="1"/>
</dbReference>
<keyword evidence="3" id="KW-1185">Reference proteome</keyword>
<proteinExistence type="predicted"/>
<evidence type="ECO:0000313" key="2">
    <source>
        <dbReference type="EMBL" id="TWT30327.1"/>
    </source>
</evidence>
<dbReference type="AlphaFoldDB" id="A0A5C5UXS2"/>
<evidence type="ECO:0000313" key="3">
    <source>
        <dbReference type="Proteomes" id="UP000316714"/>
    </source>
</evidence>
<name>A0A5C5UXS2_9BACT</name>
<dbReference type="OrthoDB" id="9800940at2"/>
<dbReference type="SUPFAM" id="SSF56281">
    <property type="entry name" value="Metallo-hydrolase/oxidoreductase"/>
    <property type="match status" value="1"/>
</dbReference>
<organism evidence="2 3">
    <name type="scientific">Posidoniimonas corsicana</name>
    <dbReference type="NCBI Taxonomy" id="1938618"/>
    <lineage>
        <taxon>Bacteria</taxon>
        <taxon>Pseudomonadati</taxon>
        <taxon>Planctomycetota</taxon>
        <taxon>Planctomycetia</taxon>
        <taxon>Pirellulales</taxon>
        <taxon>Lacipirellulaceae</taxon>
        <taxon>Posidoniimonas</taxon>
    </lineage>
</organism>
<gene>
    <name evidence="2" type="ORF">KOR34_48850</name>
</gene>
<dbReference type="EMBL" id="SIHJ01000005">
    <property type="protein sequence ID" value="TWT30327.1"/>
    <property type="molecule type" value="Genomic_DNA"/>
</dbReference>
<dbReference type="RefSeq" id="WP_146568684.1">
    <property type="nucleotide sequence ID" value="NZ_SIHJ01000005.1"/>
</dbReference>